<dbReference type="PRINTS" id="PR00922">
    <property type="entry name" value="DADACBPTASE3"/>
</dbReference>
<evidence type="ECO:0000313" key="5">
    <source>
        <dbReference type="Proteomes" id="UP000036097"/>
    </source>
</evidence>
<dbReference type="NCBIfam" id="TIGR00666">
    <property type="entry name" value="PBP4"/>
    <property type="match status" value="1"/>
</dbReference>
<name>A0A0J1GXP6_9GAMM</name>
<evidence type="ECO:0000313" key="4">
    <source>
        <dbReference type="EMBL" id="KLV04435.1"/>
    </source>
</evidence>
<evidence type="ECO:0000256" key="3">
    <source>
        <dbReference type="SAM" id="SignalP"/>
    </source>
</evidence>
<dbReference type="Pfam" id="PF02113">
    <property type="entry name" value="Peptidase_S13"/>
    <property type="match status" value="1"/>
</dbReference>
<dbReference type="GO" id="GO:0000270">
    <property type="term" value="P:peptidoglycan metabolic process"/>
    <property type="evidence" value="ECO:0007669"/>
    <property type="project" value="TreeGrafter"/>
</dbReference>
<dbReference type="Gene3D" id="3.40.710.10">
    <property type="entry name" value="DD-peptidase/beta-lactamase superfamily"/>
    <property type="match status" value="2"/>
</dbReference>
<dbReference type="AlphaFoldDB" id="A0A0J1GXP6"/>
<dbReference type="RefSeq" id="WP_047879694.1">
    <property type="nucleotide sequence ID" value="NZ_LDOT01000022.1"/>
</dbReference>
<protein>
    <submittedName>
        <fullName evidence="4">D-alanyl-D-alanine carboxypeptidase</fullName>
    </submittedName>
</protein>
<sequence>MLRNLFIACCAMLATAAYSQPLSIHPDYSLLPDGHDVALLVTDANSGETLYQQRQNKLQPPASTQKMITALAARLYLGPEFRFATTLEKQGDDIVIRFGGDPTLSREQLSALLGKLKKQGIKGDILLNGSQFSGHEQAPGWPWDILGVCYSAPASSMSLDHNCVQGALYSNKATGELTRVHIPAHQPIAVSTNAIIVSKEEQKTRHCDLELTTGPGNQYQLGGCLAQRKQPLPLNFAVQDTEQYIAAVIKQELKRRNIRFSGNVRRDDNANGKIIATHRSAPLSKLLDTMVKESDNLIADNLAKTLGQRYFEQPGTFANGTEAIKAIIKNKTGIDLAHAVLADGSGLSRNNRLTAEQMMAVLTYLYRHDKTLALSKTFPVSGQSGTLLYRQSIRHQPLKGKIHAKSGSLYGTYNLAGRITTSSGRELLFVQMVTNYHPLATSDDAPKSAPAIESFEQDLYRQLYSNY</sequence>
<dbReference type="GO" id="GO:0006508">
    <property type="term" value="P:proteolysis"/>
    <property type="evidence" value="ECO:0007669"/>
    <property type="project" value="InterPro"/>
</dbReference>
<dbReference type="STRING" id="1195763.ABT56_14960"/>
<dbReference type="PANTHER" id="PTHR30023">
    <property type="entry name" value="D-ALANYL-D-ALANINE CARBOXYPEPTIDASE"/>
    <property type="match status" value="1"/>
</dbReference>
<dbReference type="GO" id="GO:0004185">
    <property type="term" value="F:serine-type carboxypeptidase activity"/>
    <property type="evidence" value="ECO:0007669"/>
    <property type="project" value="InterPro"/>
</dbReference>
<proteinExistence type="inferred from homology"/>
<dbReference type="Gene3D" id="3.50.80.20">
    <property type="entry name" value="D-Ala-D-Ala carboxypeptidase C, peptidase S13"/>
    <property type="match status" value="1"/>
</dbReference>
<keyword evidence="4" id="KW-0645">Protease</keyword>
<keyword evidence="3" id="KW-0732">Signal</keyword>
<dbReference type="Proteomes" id="UP000036097">
    <property type="component" value="Unassembled WGS sequence"/>
</dbReference>
<dbReference type="OrthoDB" id="9802627at2"/>
<keyword evidence="2" id="KW-0378">Hydrolase</keyword>
<evidence type="ECO:0000256" key="2">
    <source>
        <dbReference type="ARBA" id="ARBA00022801"/>
    </source>
</evidence>
<dbReference type="EMBL" id="LDOT01000022">
    <property type="protein sequence ID" value="KLV04435.1"/>
    <property type="molecule type" value="Genomic_DNA"/>
</dbReference>
<keyword evidence="5" id="KW-1185">Reference proteome</keyword>
<feature type="signal peptide" evidence="3">
    <location>
        <begin position="1"/>
        <end position="19"/>
    </location>
</feature>
<evidence type="ECO:0000256" key="1">
    <source>
        <dbReference type="ARBA" id="ARBA00006096"/>
    </source>
</evidence>
<dbReference type="NCBIfam" id="NF008322">
    <property type="entry name" value="PRK11113.1"/>
    <property type="match status" value="1"/>
</dbReference>
<dbReference type="InterPro" id="IPR012338">
    <property type="entry name" value="Beta-lactam/transpept-like"/>
</dbReference>
<dbReference type="PANTHER" id="PTHR30023:SF0">
    <property type="entry name" value="PENICILLIN-SENSITIVE CARBOXYPEPTIDASE A"/>
    <property type="match status" value="1"/>
</dbReference>
<dbReference type="SUPFAM" id="SSF56601">
    <property type="entry name" value="beta-lactamase/transpeptidase-like"/>
    <property type="match status" value="1"/>
</dbReference>
<dbReference type="InterPro" id="IPR000667">
    <property type="entry name" value="Peptidase_S13"/>
</dbReference>
<feature type="chain" id="PRO_5005252531" evidence="3">
    <location>
        <begin position="20"/>
        <end position="467"/>
    </location>
</feature>
<keyword evidence="4" id="KW-0121">Carboxypeptidase</keyword>
<organism evidence="4 5">
    <name type="scientific">Photobacterium aquae</name>
    <dbReference type="NCBI Taxonomy" id="1195763"/>
    <lineage>
        <taxon>Bacteria</taxon>
        <taxon>Pseudomonadati</taxon>
        <taxon>Pseudomonadota</taxon>
        <taxon>Gammaproteobacteria</taxon>
        <taxon>Vibrionales</taxon>
        <taxon>Vibrionaceae</taxon>
        <taxon>Photobacterium</taxon>
    </lineage>
</organism>
<reference evidence="4 5" key="1">
    <citation type="submission" date="2015-05" db="EMBL/GenBank/DDBJ databases">
        <title>Photobacterium galathea sp. nov.</title>
        <authorList>
            <person name="Machado H."/>
            <person name="Gram L."/>
        </authorList>
    </citation>
    <scope>NUCLEOTIDE SEQUENCE [LARGE SCALE GENOMIC DNA]</scope>
    <source>
        <strain evidence="4 5">CGMCC 1.12159</strain>
    </source>
</reference>
<comment type="caution">
    <text evidence="4">The sequence shown here is derived from an EMBL/GenBank/DDBJ whole genome shotgun (WGS) entry which is preliminary data.</text>
</comment>
<comment type="similarity">
    <text evidence="1">Belongs to the peptidase S13 family.</text>
</comment>
<accession>A0A0J1GXP6</accession>
<dbReference type="PATRIC" id="fig|1195763.3.peg.3180"/>
<gene>
    <name evidence="4" type="ORF">ABT56_14960</name>
</gene>